<dbReference type="InterPro" id="IPR000719">
    <property type="entry name" value="Prot_kinase_dom"/>
</dbReference>
<dbReference type="PROSITE" id="PS50011">
    <property type="entry name" value="PROTEIN_KINASE_DOM"/>
    <property type="match status" value="1"/>
</dbReference>
<reference evidence="9 10" key="1">
    <citation type="journal article" date="2008" name="Science">
        <title>The Physcomitrella genome reveals evolutionary insights into the conquest of land by plants.</title>
        <authorList>
            <person name="Rensing S."/>
            <person name="Lang D."/>
            <person name="Zimmer A."/>
            <person name="Terry A."/>
            <person name="Salamov A."/>
            <person name="Shapiro H."/>
            <person name="Nishiyama T."/>
            <person name="Perroud P.-F."/>
            <person name="Lindquist E."/>
            <person name="Kamisugi Y."/>
            <person name="Tanahashi T."/>
            <person name="Sakakibara K."/>
            <person name="Fujita T."/>
            <person name="Oishi K."/>
            <person name="Shin-I T."/>
            <person name="Kuroki Y."/>
            <person name="Toyoda A."/>
            <person name="Suzuki Y."/>
            <person name="Hashimoto A."/>
            <person name="Yamaguchi K."/>
            <person name="Sugano A."/>
            <person name="Kohara Y."/>
            <person name="Fujiyama A."/>
            <person name="Anterola A."/>
            <person name="Aoki S."/>
            <person name="Ashton N."/>
            <person name="Barbazuk W.B."/>
            <person name="Barker E."/>
            <person name="Bennetzen J."/>
            <person name="Bezanilla M."/>
            <person name="Blankenship R."/>
            <person name="Cho S.H."/>
            <person name="Dutcher S."/>
            <person name="Estelle M."/>
            <person name="Fawcett J.A."/>
            <person name="Gundlach H."/>
            <person name="Hanada K."/>
            <person name="Heyl A."/>
            <person name="Hicks K.A."/>
            <person name="Hugh J."/>
            <person name="Lohr M."/>
            <person name="Mayer K."/>
            <person name="Melkozernov A."/>
            <person name="Murata T."/>
            <person name="Nelson D."/>
            <person name="Pils B."/>
            <person name="Prigge M."/>
            <person name="Reiss B."/>
            <person name="Renner T."/>
            <person name="Rombauts S."/>
            <person name="Rushton P."/>
            <person name="Sanderfoot A."/>
            <person name="Schween G."/>
            <person name="Shiu S.-H."/>
            <person name="Stueber K."/>
            <person name="Theodoulou F.L."/>
            <person name="Tu H."/>
            <person name="Van de Peer Y."/>
            <person name="Verrier P.J."/>
            <person name="Waters E."/>
            <person name="Wood A."/>
            <person name="Yang L."/>
            <person name="Cove D."/>
            <person name="Cuming A."/>
            <person name="Hasebe M."/>
            <person name="Lucas S."/>
            <person name="Mishler D.B."/>
            <person name="Reski R."/>
            <person name="Grigoriev I."/>
            <person name="Quatrano R.S."/>
            <person name="Boore J.L."/>
        </authorList>
    </citation>
    <scope>NUCLEOTIDE SEQUENCE [LARGE SCALE GENOMIC DNA]</scope>
    <source>
        <strain evidence="9 10">cv. Gransden 2004</strain>
    </source>
</reference>
<keyword evidence="3 6" id="KW-0547">Nucleotide-binding</keyword>
<proteinExistence type="predicted"/>
<dbReference type="GO" id="GO:0005524">
    <property type="term" value="F:ATP binding"/>
    <property type="evidence" value="ECO:0007669"/>
    <property type="project" value="UniProtKB-UniRule"/>
</dbReference>
<reference evidence="9 10" key="2">
    <citation type="journal article" date="2018" name="Plant J.">
        <title>The Physcomitrella patens chromosome-scale assembly reveals moss genome structure and evolution.</title>
        <authorList>
            <person name="Lang D."/>
            <person name="Ullrich K.K."/>
            <person name="Murat F."/>
            <person name="Fuchs J."/>
            <person name="Jenkins J."/>
            <person name="Haas F.B."/>
            <person name="Piednoel M."/>
            <person name="Gundlach H."/>
            <person name="Van Bel M."/>
            <person name="Meyberg R."/>
            <person name="Vives C."/>
            <person name="Morata J."/>
            <person name="Symeonidi A."/>
            <person name="Hiss M."/>
            <person name="Muchero W."/>
            <person name="Kamisugi Y."/>
            <person name="Saleh O."/>
            <person name="Blanc G."/>
            <person name="Decker E.L."/>
            <person name="van Gessel N."/>
            <person name="Grimwood J."/>
            <person name="Hayes R.D."/>
            <person name="Graham S.W."/>
            <person name="Gunter L.E."/>
            <person name="McDaniel S.F."/>
            <person name="Hoernstein S.N.W."/>
            <person name="Larsson A."/>
            <person name="Li F.W."/>
            <person name="Perroud P.F."/>
            <person name="Phillips J."/>
            <person name="Ranjan P."/>
            <person name="Rokshar D.S."/>
            <person name="Rothfels C.J."/>
            <person name="Schneider L."/>
            <person name="Shu S."/>
            <person name="Stevenson D.W."/>
            <person name="Thummler F."/>
            <person name="Tillich M."/>
            <person name="Villarreal Aguilar J.C."/>
            <person name="Widiez T."/>
            <person name="Wong G.K."/>
            <person name="Wymore A."/>
            <person name="Zhang Y."/>
            <person name="Zimmer A.D."/>
            <person name="Quatrano R.S."/>
            <person name="Mayer K.F.X."/>
            <person name="Goodstein D."/>
            <person name="Casacuberta J.M."/>
            <person name="Vandepoele K."/>
            <person name="Reski R."/>
            <person name="Cuming A.C."/>
            <person name="Tuskan G.A."/>
            <person name="Maumus F."/>
            <person name="Salse J."/>
            <person name="Schmutz J."/>
            <person name="Rensing S.A."/>
        </authorList>
    </citation>
    <scope>NUCLEOTIDE SEQUENCE [LARGE SCALE GENOMIC DNA]</scope>
    <source>
        <strain evidence="9 10">cv. Gransden 2004</strain>
    </source>
</reference>
<feature type="region of interest" description="Disordered" evidence="7">
    <location>
        <begin position="630"/>
        <end position="660"/>
    </location>
</feature>
<feature type="binding site" evidence="6">
    <location>
        <position position="344"/>
    </location>
    <ligand>
        <name>ATP</name>
        <dbReference type="ChEBI" id="CHEBI:30616"/>
    </ligand>
</feature>
<gene>
    <name evidence="9" type="primary">LOC112285789</name>
</gene>
<reference evidence="9" key="3">
    <citation type="submission" date="2020-12" db="UniProtKB">
        <authorList>
            <consortium name="EnsemblPlants"/>
        </authorList>
    </citation>
    <scope>IDENTIFICATION</scope>
</reference>
<dbReference type="AlphaFoldDB" id="A0A7I4EH40"/>
<dbReference type="PROSITE" id="PS00107">
    <property type="entry name" value="PROTEIN_KINASE_ATP"/>
    <property type="match status" value="1"/>
</dbReference>
<dbReference type="EMBL" id="ABEU02000008">
    <property type="status" value="NOT_ANNOTATED_CDS"/>
    <property type="molecule type" value="Genomic_DNA"/>
</dbReference>
<dbReference type="PROSITE" id="PS00108">
    <property type="entry name" value="PROTEIN_KINASE_ST"/>
    <property type="match status" value="1"/>
</dbReference>
<dbReference type="GO" id="GO:0004672">
    <property type="term" value="F:protein kinase activity"/>
    <property type="evidence" value="ECO:0007669"/>
    <property type="project" value="InterPro"/>
</dbReference>
<keyword evidence="2" id="KW-0808">Transferase</keyword>
<organism evidence="9 10">
    <name type="scientific">Physcomitrium patens</name>
    <name type="common">Spreading-leaved earth moss</name>
    <name type="synonym">Physcomitrella patens</name>
    <dbReference type="NCBI Taxonomy" id="3218"/>
    <lineage>
        <taxon>Eukaryota</taxon>
        <taxon>Viridiplantae</taxon>
        <taxon>Streptophyta</taxon>
        <taxon>Embryophyta</taxon>
        <taxon>Bryophyta</taxon>
        <taxon>Bryophytina</taxon>
        <taxon>Bryopsida</taxon>
        <taxon>Funariidae</taxon>
        <taxon>Funariales</taxon>
        <taxon>Funariaceae</taxon>
        <taxon>Physcomitrium</taxon>
    </lineage>
</organism>
<protein>
    <recommendedName>
        <fullName evidence="8">Protein kinase domain-containing protein</fullName>
    </recommendedName>
</protein>
<evidence type="ECO:0000256" key="7">
    <source>
        <dbReference type="SAM" id="MobiDB-lite"/>
    </source>
</evidence>
<feature type="domain" description="Protein kinase" evidence="8">
    <location>
        <begin position="315"/>
        <end position="643"/>
    </location>
</feature>
<dbReference type="InterPro" id="IPR017441">
    <property type="entry name" value="Protein_kinase_ATP_BS"/>
</dbReference>
<name>A0A7I4EH40_PHYPA</name>
<keyword evidence="10" id="KW-1185">Reference proteome</keyword>
<evidence type="ECO:0000313" key="10">
    <source>
        <dbReference type="Proteomes" id="UP000006727"/>
    </source>
</evidence>
<dbReference type="InterPro" id="IPR008271">
    <property type="entry name" value="Ser/Thr_kinase_AS"/>
</dbReference>
<feature type="region of interest" description="Disordered" evidence="7">
    <location>
        <begin position="182"/>
        <end position="203"/>
    </location>
</feature>
<dbReference type="GO" id="GO:0016301">
    <property type="term" value="F:kinase activity"/>
    <property type="evidence" value="ECO:0000318"/>
    <property type="project" value="GO_Central"/>
</dbReference>
<accession>A0A7I4EH40</accession>
<dbReference type="InterPro" id="IPR001245">
    <property type="entry name" value="Ser-Thr/Tyr_kinase_cat_dom"/>
</dbReference>
<dbReference type="Gene3D" id="3.30.200.20">
    <property type="entry name" value="Phosphorylase Kinase, domain 1"/>
    <property type="match status" value="1"/>
</dbReference>
<evidence type="ECO:0000256" key="4">
    <source>
        <dbReference type="ARBA" id="ARBA00022777"/>
    </source>
</evidence>
<keyword evidence="1" id="KW-0723">Serine/threonine-protein kinase</keyword>
<dbReference type="InParanoid" id="A0A7I4EH40"/>
<dbReference type="SUPFAM" id="SSF56112">
    <property type="entry name" value="Protein kinase-like (PK-like)"/>
    <property type="match status" value="1"/>
</dbReference>
<dbReference type="SMART" id="SM00220">
    <property type="entry name" value="S_TKc"/>
    <property type="match status" value="1"/>
</dbReference>
<keyword evidence="4" id="KW-0418">Kinase</keyword>
<evidence type="ECO:0000256" key="2">
    <source>
        <dbReference type="ARBA" id="ARBA00022679"/>
    </source>
</evidence>
<dbReference type="GeneID" id="112285789"/>
<dbReference type="Pfam" id="PF07714">
    <property type="entry name" value="PK_Tyr_Ser-Thr"/>
    <property type="match status" value="1"/>
</dbReference>
<evidence type="ECO:0000256" key="3">
    <source>
        <dbReference type="ARBA" id="ARBA00022741"/>
    </source>
</evidence>
<dbReference type="Gene3D" id="1.10.510.10">
    <property type="entry name" value="Transferase(Phosphotransferase) domain 1"/>
    <property type="match status" value="1"/>
</dbReference>
<dbReference type="InterPro" id="IPR011009">
    <property type="entry name" value="Kinase-like_dom_sf"/>
</dbReference>
<evidence type="ECO:0000256" key="5">
    <source>
        <dbReference type="ARBA" id="ARBA00022840"/>
    </source>
</evidence>
<dbReference type="FunFam" id="3.30.200.20:FF:000389">
    <property type="entry name" value="Receptor-like cytosolic serine/threonine-protein kinase RBK1"/>
    <property type="match status" value="1"/>
</dbReference>
<dbReference type="Proteomes" id="UP000006727">
    <property type="component" value="Chromosome 8"/>
</dbReference>
<evidence type="ECO:0000259" key="8">
    <source>
        <dbReference type="PROSITE" id="PS50011"/>
    </source>
</evidence>
<evidence type="ECO:0000256" key="6">
    <source>
        <dbReference type="PROSITE-ProRule" id="PRU10141"/>
    </source>
</evidence>
<evidence type="ECO:0000313" key="9">
    <source>
        <dbReference type="EnsemblPlants" id="Pp3c8_16440V3.8"/>
    </source>
</evidence>
<sequence>MNDENFALENRLSNAGEYDTAIAVKLLAGWVQTGEDCETCMTQLICNRMNQAYCVACSEWRKTPSNSIDKKVKIPKTKPETTTLLLGDDDTPSFIRVIKASPGQKANIGKKLKDIHMEKSNLEVNVRSPKESARQRSTLQQNLFCSVPPIVDDDSGPINAALWEECSRYERNFRRNDMKCEAARGSPRAVLEGPESSGWSESTSRKSLLSLSFTDEVEDDHTGLAQSSQNHCMQSLWRLFAIQKWQAFPSSSKKKELRISDPVLITSSGRSDEEEPHLGPSDHESVHDLLGVSCNAKRSWQTFSYEDISLATNNFDSEHLVGKGGYAKVFKGVLKNGQLIAVKKHNRGVTAAEKERDFLTELGIVSHVAHTNVAKLLGICIENGLHLVFQFCTLGSLQSLLQSPNNPPFSWEARMKVAVGVAKGLHYLHEQCQRRIIHRDIKASNILLDTDFNPQVGADNSRLLNTVWKASALHASVLRFYVSNMVHYSCGIQISDFGLSKWLPERWMHHTVAPIEGTFGYLAPEYFMYGIVDEKTDVFAYGVLLLELITGRRPVDSKKQNLVAWAKPHLNKCNMKELADLRLDSAFDAGQMQRVVLTAGLCVRSSAHWRPSMSQVLQLLTEEGAENESEDLSRLVSRPHDFIPSDTESQDYGYSDSYESDMQRHRALALNSE</sequence>
<dbReference type="PANTHER" id="PTHR47987:SF13">
    <property type="entry name" value="RECEPTOR-LIKE CYTOSOLIC SERINE_THREONINE-PROTEIN KINASE RBK2"/>
    <property type="match status" value="1"/>
</dbReference>
<dbReference type="EnsemblPlants" id="Pp3c8_16440V3.8">
    <property type="protein sequence ID" value="Pp3c8_16440V3.8"/>
    <property type="gene ID" value="Pp3c8_16440"/>
</dbReference>
<dbReference type="InterPro" id="IPR046958">
    <property type="entry name" value="RBK1/2/STUNTED"/>
</dbReference>
<dbReference type="RefSeq" id="XP_024382714.1">
    <property type="nucleotide sequence ID" value="XM_024526946.2"/>
</dbReference>
<dbReference type="Gramene" id="Pp3c8_16440V3.8">
    <property type="protein sequence ID" value="Pp3c8_16440V3.8"/>
    <property type="gene ID" value="Pp3c8_16440"/>
</dbReference>
<dbReference type="PANTHER" id="PTHR47987">
    <property type="entry name" value="OS08G0249100 PROTEIN"/>
    <property type="match status" value="1"/>
</dbReference>
<dbReference type="FunCoup" id="A0A7I4EH40">
    <property type="interactions" value="19"/>
</dbReference>
<keyword evidence="5 6" id="KW-0067">ATP-binding</keyword>
<evidence type="ECO:0000256" key="1">
    <source>
        <dbReference type="ARBA" id="ARBA00022527"/>
    </source>
</evidence>